<accession>A0A090KVL3</accession>
<dbReference type="InterPro" id="IPR012337">
    <property type="entry name" value="RNaseH-like_sf"/>
</dbReference>
<sequence>MVYKIDLCGPFSKTLSSNGNQYILLLTDTFSRYWMSEAITDSKTSTILEAILQLCYKYEFPKKFKLDNATYFNNQAFDTMTKIHGIELIFGQPYNHTSQSIVERSFRTLQDIISKIIENPVEPRLRQWDLCLQQACYFYNASPQLTTEYSPYELFFEGKPYLNLDIIDFAEINLIDRDKIFEEQLYKTQLSYAKAHSVLLKHRLAAVEKNNTPVLNSTNFKPGDLFLVKEIIRESKFDVYWEGSYKVIDSDSYVIKYSKPR</sequence>
<dbReference type="OrthoDB" id="5865975at2759"/>
<dbReference type="Proteomes" id="UP000035682">
    <property type="component" value="Unplaced"/>
</dbReference>
<dbReference type="PANTHER" id="PTHR37984:SF15">
    <property type="entry name" value="INTEGRASE CATALYTIC DOMAIN-CONTAINING PROTEIN"/>
    <property type="match status" value="1"/>
</dbReference>
<dbReference type="WBParaSite" id="SRAE_0000067100.1">
    <property type="protein sequence ID" value="SRAE_0000067100.1"/>
    <property type="gene ID" value="WBGene00256420"/>
</dbReference>
<reference evidence="3" key="2">
    <citation type="submission" date="2014-09" db="EMBL/GenBank/DDBJ databases">
        <authorList>
            <person name="Martin A.A."/>
        </authorList>
    </citation>
    <scope>NUCLEOTIDE SEQUENCE</scope>
    <source>
        <strain evidence="3">ED321</strain>
    </source>
</reference>
<dbReference type="CTD" id="36373918"/>
<dbReference type="OMA" id="PQLTTEY"/>
<dbReference type="InterPro" id="IPR050951">
    <property type="entry name" value="Retrovirus_Pol_polyprotein"/>
</dbReference>
<dbReference type="GO" id="GO:0015074">
    <property type="term" value="P:DNA integration"/>
    <property type="evidence" value="ECO:0007669"/>
    <property type="project" value="InterPro"/>
</dbReference>
<gene>
    <name evidence="2 4 5" type="ORF">SRAE_0000067100</name>
</gene>
<evidence type="ECO:0000313" key="3">
    <source>
        <dbReference type="Proteomes" id="UP000035682"/>
    </source>
</evidence>
<dbReference type="SUPFAM" id="SSF53098">
    <property type="entry name" value="Ribonuclease H-like"/>
    <property type="match status" value="1"/>
</dbReference>
<dbReference type="EMBL" id="LN609411">
    <property type="protein sequence ID" value="CEF61550.1"/>
    <property type="molecule type" value="Genomic_DNA"/>
</dbReference>
<evidence type="ECO:0000313" key="4">
    <source>
        <dbReference type="WBParaSite" id="SRAE_0000067100.1"/>
    </source>
</evidence>
<dbReference type="PROSITE" id="PS50994">
    <property type="entry name" value="INTEGRASE"/>
    <property type="match status" value="1"/>
</dbReference>
<keyword evidence="3" id="KW-1185">Reference proteome</keyword>
<evidence type="ECO:0000313" key="2">
    <source>
        <dbReference type="EMBL" id="CEF61550.1"/>
    </source>
</evidence>
<name>A0A090KVL3_STRRB</name>
<dbReference type="WormBase" id="SRAE_0000067100">
    <property type="protein sequence ID" value="SRP01777"/>
    <property type="gene ID" value="WBGene00256420"/>
</dbReference>
<reference evidence="4" key="3">
    <citation type="submission" date="2020-12" db="UniProtKB">
        <authorList>
            <consortium name="WormBaseParasite"/>
        </authorList>
    </citation>
    <scope>IDENTIFICATION</scope>
</reference>
<evidence type="ECO:0000313" key="5">
    <source>
        <dbReference type="WormBase" id="SRAE_0000067100"/>
    </source>
</evidence>
<evidence type="ECO:0000259" key="1">
    <source>
        <dbReference type="PROSITE" id="PS50994"/>
    </source>
</evidence>
<dbReference type="RefSeq" id="XP_024500759.1">
    <property type="nucleotide sequence ID" value="XM_024646593.1"/>
</dbReference>
<proteinExistence type="predicted"/>
<dbReference type="GeneID" id="36373918"/>
<feature type="domain" description="Integrase catalytic" evidence="1">
    <location>
        <begin position="1"/>
        <end position="159"/>
    </location>
</feature>
<dbReference type="AlphaFoldDB" id="A0A090KVL3"/>
<protein>
    <submittedName>
        <fullName evidence="2 4">Integrase, catalytic core domain and Ribonuclease H-like domain-containing protein</fullName>
    </submittedName>
</protein>
<dbReference type="Gene3D" id="3.30.420.10">
    <property type="entry name" value="Ribonuclease H-like superfamily/Ribonuclease H"/>
    <property type="match status" value="1"/>
</dbReference>
<organism evidence="2">
    <name type="scientific">Strongyloides ratti</name>
    <name type="common">Parasitic roundworm</name>
    <dbReference type="NCBI Taxonomy" id="34506"/>
    <lineage>
        <taxon>Eukaryota</taxon>
        <taxon>Metazoa</taxon>
        <taxon>Ecdysozoa</taxon>
        <taxon>Nematoda</taxon>
        <taxon>Chromadorea</taxon>
        <taxon>Rhabditida</taxon>
        <taxon>Tylenchina</taxon>
        <taxon>Panagrolaimomorpha</taxon>
        <taxon>Strongyloidoidea</taxon>
        <taxon>Strongyloididae</taxon>
        <taxon>Strongyloides</taxon>
    </lineage>
</organism>
<dbReference type="InterPro" id="IPR001584">
    <property type="entry name" value="Integrase_cat-core"/>
</dbReference>
<dbReference type="InterPro" id="IPR036397">
    <property type="entry name" value="RNaseH_sf"/>
</dbReference>
<dbReference type="GO" id="GO:0003676">
    <property type="term" value="F:nucleic acid binding"/>
    <property type="evidence" value="ECO:0007669"/>
    <property type="project" value="InterPro"/>
</dbReference>
<dbReference type="PANTHER" id="PTHR37984">
    <property type="entry name" value="PROTEIN CBG26694"/>
    <property type="match status" value="1"/>
</dbReference>
<dbReference type="Pfam" id="PF00665">
    <property type="entry name" value="rve"/>
    <property type="match status" value="1"/>
</dbReference>
<reference evidence="2" key="1">
    <citation type="submission" date="2014-09" db="EMBL/GenBank/DDBJ databases">
        <authorList>
            <person name="Aslett A.Martin."/>
        </authorList>
    </citation>
    <scope>NUCLEOTIDE SEQUENCE</scope>
    <source>
        <strain evidence="2">ED321 Heterogonic</strain>
    </source>
</reference>